<evidence type="ECO:0000313" key="2">
    <source>
        <dbReference type="Proteomes" id="UP001149163"/>
    </source>
</evidence>
<comment type="caution">
    <text evidence="1">The sequence shown here is derived from an EMBL/GenBank/DDBJ whole genome shotgun (WGS) entry which is preliminary data.</text>
</comment>
<dbReference type="RefSeq" id="XP_056546254.1">
    <property type="nucleotide sequence ID" value="XM_056682648.1"/>
</dbReference>
<dbReference type="Proteomes" id="UP001149163">
    <property type="component" value="Unassembled WGS sequence"/>
</dbReference>
<sequence length="129" mass="14991">MSFCAQNIYDGPRFFSAYGTLPRSQHGFAAAPEWSALRNLILGSPHNSVAQSYVLHLGCEYGWFVRWARENGAYYVKGVDLSEKMIVKVKLRWGCKDCFCRRNQLRDTRHRKHHSRRRFQSRVIPSAAL</sequence>
<reference evidence="1" key="1">
    <citation type="submission" date="2022-11" db="EMBL/GenBank/DDBJ databases">
        <authorList>
            <person name="Petersen C."/>
        </authorList>
    </citation>
    <scope>NUCLEOTIDE SEQUENCE</scope>
    <source>
        <strain evidence="1">IBT 26290</strain>
    </source>
</reference>
<dbReference type="GeneID" id="81421824"/>
<protein>
    <submittedName>
        <fullName evidence="1">Uncharacterized protein</fullName>
    </submittedName>
</protein>
<dbReference type="AlphaFoldDB" id="A0A9W9IFI9"/>
<keyword evidence="2" id="KW-1185">Reference proteome</keyword>
<evidence type="ECO:0000313" key="1">
    <source>
        <dbReference type="EMBL" id="KAJ5174646.1"/>
    </source>
</evidence>
<gene>
    <name evidence="1" type="ORF">N7482_000523</name>
</gene>
<dbReference type="SUPFAM" id="SSF53335">
    <property type="entry name" value="S-adenosyl-L-methionine-dependent methyltransferases"/>
    <property type="match status" value="1"/>
</dbReference>
<organism evidence="1 2">
    <name type="scientific">Penicillium canariense</name>
    <dbReference type="NCBI Taxonomy" id="189055"/>
    <lineage>
        <taxon>Eukaryota</taxon>
        <taxon>Fungi</taxon>
        <taxon>Dikarya</taxon>
        <taxon>Ascomycota</taxon>
        <taxon>Pezizomycotina</taxon>
        <taxon>Eurotiomycetes</taxon>
        <taxon>Eurotiomycetidae</taxon>
        <taxon>Eurotiales</taxon>
        <taxon>Aspergillaceae</taxon>
        <taxon>Penicillium</taxon>
    </lineage>
</organism>
<dbReference type="InterPro" id="IPR029063">
    <property type="entry name" value="SAM-dependent_MTases_sf"/>
</dbReference>
<name>A0A9W9IFI9_9EURO</name>
<accession>A0A9W9IFI9</accession>
<proteinExistence type="predicted"/>
<reference evidence="1" key="2">
    <citation type="journal article" date="2023" name="IMA Fungus">
        <title>Comparative genomic study of the Penicillium genus elucidates a diverse pangenome and 15 lateral gene transfer events.</title>
        <authorList>
            <person name="Petersen C."/>
            <person name="Sorensen T."/>
            <person name="Nielsen M.R."/>
            <person name="Sondergaard T.E."/>
            <person name="Sorensen J.L."/>
            <person name="Fitzpatrick D.A."/>
            <person name="Frisvad J.C."/>
            <person name="Nielsen K.L."/>
        </authorList>
    </citation>
    <scope>NUCLEOTIDE SEQUENCE</scope>
    <source>
        <strain evidence="1">IBT 26290</strain>
    </source>
</reference>
<dbReference type="EMBL" id="JAPQKN010000001">
    <property type="protein sequence ID" value="KAJ5174646.1"/>
    <property type="molecule type" value="Genomic_DNA"/>
</dbReference>
<dbReference type="Gene3D" id="3.40.50.150">
    <property type="entry name" value="Vaccinia Virus protein VP39"/>
    <property type="match status" value="1"/>
</dbReference>
<dbReference type="OrthoDB" id="66144at2759"/>